<keyword evidence="4" id="KW-1185">Reference proteome</keyword>
<accession>A0A084JYJ5</accession>
<dbReference type="OrthoDB" id="594666at2"/>
<dbReference type="EMBL" id="PVNA01000004">
    <property type="protein sequence ID" value="PRX13015.1"/>
    <property type="molecule type" value="Genomic_DNA"/>
</dbReference>
<reference evidence="2 4" key="2">
    <citation type="submission" date="2018-03" db="EMBL/GenBank/DDBJ databases">
        <title>Genomic Encyclopedia of Archaeal and Bacterial Type Strains, Phase II (KMG-II): from individual species to whole genera.</title>
        <authorList>
            <person name="Goeker M."/>
        </authorList>
    </citation>
    <scope>NUCLEOTIDE SEQUENCE [LARGE SCALE GENOMIC DNA]</scope>
    <source>
        <strain evidence="2 4">DSM 22727</strain>
    </source>
</reference>
<protein>
    <recommendedName>
        <fullName evidence="5">Tetratricopeptide repeat protein</fullName>
    </recommendedName>
</protein>
<dbReference type="EMBL" id="JPJI01000023">
    <property type="protein sequence ID" value="KEZ94029.1"/>
    <property type="molecule type" value="Genomic_DNA"/>
</dbReference>
<proteinExistence type="predicted"/>
<comment type="caution">
    <text evidence="1">The sequence shown here is derived from an EMBL/GenBank/DDBJ whole genome shotgun (WGS) entry which is preliminary data.</text>
</comment>
<reference evidence="1 3" key="1">
    <citation type="submission" date="2014-07" db="EMBL/GenBank/DDBJ databases">
        <title>Draft genome sequence of Nonlabens ulvanivorans, an ulvan degrading bacterium.</title>
        <authorList>
            <person name="Kopel M."/>
            <person name="Helbert W."/>
            <person name="Henrissat B."/>
            <person name="Doniger T."/>
            <person name="Banin E."/>
        </authorList>
    </citation>
    <scope>NUCLEOTIDE SEQUENCE [LARGE SCALE GENOMIC DNA]</scope>
    <source>
        <strain evidence="1 3">PLR</strain>
    </source>
</reference>
<evidence type="ECO:0000313" key="2">
    <source>
        <dbReference type="EMBL" id="PRX13015.1"/>
    </source>
</evidence>
<dbReference type="RefSeq" id="WP_036579913.1">
    <property type="nucleotide sequence ID" value="NZ_JPJI01000023.1"/>
</dbReference>
<organism evidence="1 3">
    <name type="scientific">Nonlabens ulvanivorans</name>
    <name type="common">Persicivirga ulvanivorans</name>
    <dbReference type="NCBI Taxonomy" id="906888"/>
    <lineage>
        <taxon>Bacteria</taxon>
        <taxon>Pseudomonadati</taxon>
        <taxon>Bacteroidota</taxon>
        <taxon>Flavobacteriia</taxon>
        <taxon>Flavobacteriales</taxon>
        <taxon>Flavobacteriaceae</taxon>
        <taxon>Nonlabens</taxon>
    </lineage>
</organism>
<name>A0A084JYJ5_NONUL</name>
<sequence length="279" mass="32166">MVDKYSRINELLNKPHEMMVDDLSILENTIKKFPWFQAARSVHLKGLHNESSPLYNKELQITATHTADRGVLFDFITSPIFVQNRISEHIKNQQDYLKEIPVDIESIHIKEEDFNSSVDFKNTLDKDLFERPTNTTSIVDEPLKFNQSESYSFAEWLKLTSLKPINRKIEVTNKTSNDDTEIAPVVDAEKAKKMAIIDQFLAEKPKIKPRKDKVSSTNIADLQTPSDQLMTETLAQVYLAQNNYPKAIQAYQVLVLQHPEKSGFFADRIREIKNLQSNI</sequence>
<dbReference type="Proteomes" id="UP000239997">
    <property type="component" value="Unassembled WGS sequence"/>
</dbReference>
<evidence type="ECO:0008006" key="5">
    <source>
        <dbReference type="Google" id="ProtNLM"/>
    </source>
</evidence>
<gene>
    <name evidence="1" type="ORF">IL45_02465</name>
    <name evidence="2" type="ORF">LY02_02072</name>
</gene>
<evidence type="ECO:0000313" key="4">
    <source>
        <dbReference type="Proteomes" id="UP000239997"/>
    </source>
</evidence>
<dbReference type="Proteomes" id="UP000028531">
    <property type="component" value="Unassembled WGS sequence"/>
</dbReference>
<evidence type="ECO:0000313" key="3">
    <source>
        <dbReference type="Proteomes" id="UP000028531"/>
    </source>
</evidence>
<evidence type="ECO:0000313" key="1">
    <source>
        <dbReference type="EMBL" id="KEZ94029.1"/>
    </source>
</evidence>
<dbReference type="AlphaFoldDB" id="A0A084JYJ5"/>